<sequence>MMERRQFLKNALNATTLVGGSAVMAKAGAFPLGAASANMSVGSLAIDTLAQNQQYYKRFNEALKVKPHLKAWEGVTADISPTQVSWQGTLPSQMHNHHFYRNGPGLRVRNKTRYAHWFDGDGLVNQFALHKNGVTHKAKFVETEKYRREENAGKFLYSSSGTRIAHAELAKSPQSISQANTSLLPVNGELWALWEAAAPYRVDAETLETKGEQAFSDALKGVPFSAHPHIDRQGNIWNFGKVSLSGQYAFVIYHLSAAGQMKQFKLVNTPRDSYVHDFAMTERYLIFYLSPLIKGKRNEVYTESYSWYGQKEGRVFVVDKNTLEAVADIPTEPGFVYHFGNSWEQGNALVVNLCWYDDAYVFKTAMADLVGEQAPNVKSRASQLVINMTSKTAQLVKSPHGMEFPMFDAQFVGQKTQIQTGIIRGSNPANPRYNTVASYNTQTDNMDAYEYGENVYVEEPIFVKKQGSNKEGEGYLIHTYLDFIKDQTGVSVFDAQHVADGPLATATLPYYLPLGFHGTYV</sequence>
<comment type="similarity">
    <text evidence="2">Belongs to the carotenoid oxygenase family.</text>
</comment>
<accession>A0ABT3ADN8</accession>
<dbReference type="EMBL" id="JAOWKX010000010">
    <property type="protein sequence ID" value="MCV2886351.1"/>
    <property type="molecule type" value="Genomic_DNA"/>
</dbReference>
<name>A0ABT3ADN8_9ALTE</name>
<proteinExistence type="inferred from homology"/>
<evidence type="ECO:0000256" key="4">
    <source>
        <dbReference type="ARBA" id="ARBA00023002"/>
    </source>
</evidence>
<evidence type="ECO:0000256" key="5">
    <source>
        <dbReference type="ARBA" id="ARBA00023004"/>
    </source>
</evidence>
<evidence type="ECO:0000313" key="6">
    <source>
        <dbReference type="EMBL" id="MCV2886351.1"/>
    </source>
</evidence>
<dbReference type="Pfam" id="PF03055">
    <property type="entry name" value="RPE65"/>
    <property type="match status" value="1"/>
</dbReference>
<reference evidence="6 7" key="1">
    <citation type="submission" date="2022-10" db="EMBL/GenBank/DDBJ databases">
        <title>Aestuariibacter sp. AA17 isolated from Montipora capitata coral fragment.</title>
        <authorList>
            <person name="Emsley S.A."/>
            <person name="Pfannmuller K.M."/>
            <person name="Loughran R.M."/>
            <person name="Shlafstein M."/>
            <person name="Papke E."/>
            <person name="Saw J.H."/>
            <person name="Ushijima B."/>
            <person name="Videau P."/>
        </authorList>
    </citation>
    <scope>NUCLEOTIDE SEQUENCE [LARGE SCALE GENOMIC DNA]</scope>
    <source>
        <strain evidence="6 7">AA17</strain>
    </source>
</reference>
<evidence type="ECO:0000256" key="2">
    <source>
        <dbReference type="ARBA" id="ARBA00006787"/>
    </source>
</evidence>
<dbReference type="RefSeq" id="WP_263713639.1">
    <property type="nucleotide sequence ID" value="NZ_JAOWKX010000010.1"/>
</dbReference>
<keyword evidence="4" id="KW-0560">Oxidoreductase</keyword>
<dbReference type="InterPro" id="IPR004294">
    <property type="entry name" value="Carotenoid_Oase"/>
</dbReference>
<dbReference type="Proteomes" id="UP001652504">
    <property type="component" value="Unassembled WGS sequence"/>
</dbReference>
<organism evidence="6 7">
    <name type="scientific">Fluctibacter corallii</name>
    <dbReference type="NCBI Taxonomy" id="2984329"/>
    <lineage>
        <taxon>Bacteria</taxon>
        <taxon>Pseudomonadati</taxon>
        <taxon>Pseudomonadota</taxon>
        <taxon>Gammaproteobacteria</taxon>
        <taxon>Alteromonadales</taxon>
        <taxon>Alteromonadaceae</taxon>
        <taxon>Fluctibacter</taxon>
    </lineage>
</organism>
<keyword evidence="7" id="KW-1185">Reference proteome</keyword>
<dbReference type="PANTHER" id="PTHR10543">
    <property type="entry name" value="BETA-CAROTENE DIOXYGENASE"/>
    <property type="match status" value="1"/>
</dbReference>
<dbReference type="PANTHER" id="PTHR10543:SF89">
    <property type="entry name" value="CAROTENOID 9,10(9',10')-CLEAVAGE DIOXYGENASE 1"/>
    <property type="match status" value="1"/>
</dbReference>
<evidence type="ECO:0000256" key="3">
    <source>
        <dbReference type="ARBA" id="ARBA00022723"/>
    </source>
</evidence>
<keyword evidence="5" id="KW-0408">Iron</keyword>
<dbReference type="InterPro" id="IPR006311">
    <property type="entry name" value="TAT_signal"/>
</dbReference>
<keyword evidence="3" id="KW-0479">Metal-binding</keyword>
<gene>
    <name evidence="6" type="ORF">OE749_16775</name>
</gene>
<comment type="caution">
    <text evidence="6">The sequence shown here is derived from an EMBL/GenBank/DDBJ whole genome shotgun (WGS) entry which is preliminary data.</text>
</comment>
<dbReference type="PROSITE" id="PS51318">
    <property type="entry name" value="TAT"/>
    <property type="match status" value="1"/>
</dbReference>
<evidence type="ECO:0000313" key="7">
    <source>
        <dbReference type="Proteomes" id="UP001652504"/>
    </source>
</evidence>
<evidence type="ECO:0000256" key="1">
    <source>
        <dbReference type="ARBA" id="ARBA00001954"/>
    </source>
</evidence>
<comment type="cofactor">
    <cofactor evidence="1">
        <name>Fe(2+)</name>
        <dbReference type="ChEBI" id="CHEBI:29033"/>
    </cofactor>
</comment>
<protein>
    <submittedName>
        <fullName evidence="6">Carotenoid oxygenase family protein</fullName>
    </submittedName>
</protein>